<protein>
    <submittedName>
        <fullName evidence="5">RING-H2 finger protein ATL67-like</fullName>
    </submittedName>
</protein>
<dbReference type="InterPro" id="IPR013083">
    <property type="entry name" value="Znf_RING/FYVE/PHD"/>
</dbReference>
<accession>A0ABM4WZW1</accession>
<dbReference type="Proteomes" id="UP001652660">
    <property type="component" value="Chromosome 2e"/>
</dbReference>
<name>A0ABM4WZW1_COFAR</name>
<proteinExistence type="predicted"/>
<keyword evidence="2" id="KW-0812">Transmembrane</keyword>
<reference evidence="5" key="1">
    <citation type="submission" date="2025-08" db="UniProtKB">
        <authorList>
            <consortium name="RefSeq"/>
        </authorList>
    </citation>
    <scope>IDENTIFICATION</scope>
    <source>
        <tissue evidence="5">Leaves</tissue>
    </source>
</reference>
<keyword evidence="4" id="KW-1185">Reference proteome</keyword>
<evidence type="ECO:0000256" key="2">
    <source>
        <dbReference type="SAM" id="Phobius"/>
    </source>
</evidence>
<dbReference type="InterPro" id="IPR044289">
    <property type="entry name" value="ATL67-70"/>
</dbReference>
<dbReference type="InterPro" id="IPR001841">
    <property type="entry name" value="Znf_RING"/>
</dbReference>
<dbReference type="PANTHER" id="PTHR46592">
    <property type="entry name" value="RING-H2 FINGER PROTEIN ATL67"/>
    <property type="match status" value="1"/>
</dbReference>
<dbReference type="SUPFAM" id="SSF57850">
    <property type="entry name" value="RING/U-box"/>
    <property type="match status" value="1"/>
</dbReference>
<keyword evidence="2" id="KW-1133">Transmembrane helix</keyword>
<keyword evidence="1" id="KW-0863">Zinc-finger</keyword>
<dbReference type="RefSeq" id="XP_071937326.1">
    <property type="nucleotide sequence ID" value="XM_072081225.1"/>
</dbReference>
<keyword evidence="1" id="KW-0862">Zinc</keyword>
<dbReference type="Gene3D" id="3.30.40.10">
    <property type="entry name" value="Zinc/RING finger domain, C3HC4 (zinc finger)"/>
    <property type="match status" value="1"/>
</dbReference>
<evidence type="ECO:0000313" key="4">
    <source>
        <dbReference type="Proteomes" id="UP001652660"/>
    </source>
</evidence>
<evidence type="ECO:0000313" key="5">
    <source>
        <dbReference type="RefSeq" id="XP_071937326.1"/>
    </source>
</evidence>
<organism evidence="4 5">
    <name type="scientific">Coffea arabica</name>
    <name type="common">Arabian coffee</name>
    <dbReference type="NCBI Taxonomy" id="13443"/>
    <lineage>
        <taxon>Eukaryota</taxon>
        <taxon>Viridiplantae</taxon>
        <taxon>Streptophyta</taxon>
        <taxon>Embryophyta</taxon>
        <taxon>Tracheophyta</taxon>
        <taxon>Spermatophyta</taxon>
        <taxon>Magnoliopsida</taxon>
        <taxon>eudicotyledons</taxon>
        <taxon>Gunneridae</taxon>
        <taxon>Pentapetalae</taxon>
        <taxon>asterids</taxon>
        <taxon>lamiids</taxon>
        <taxon>Gentianales</taxon>
        <taxon>Rubiaceae</taxon>
        <taxon>Ixoroideae</taxon>
        <taxon>Gardenieae complex</taxon>
        <taxon>Bertiereae - Coffeeae clade</taxon>
        <taxon>Coffeeae</taxon>
        <taxon>Coffea</taxon>
    </lineage>
</organism>
<evidence type="ECO:0000256" key="1">
    <source>
        <dbReference type="PROSITE-ProRule" id="PRU00175"/>
    </source>
</evidence>
<gene>
    <name evidence="5" type="primary">LOC140037112</name>
</gene>
<dbReference type="PROSITE" id="PS50089">
    <property type="entry name" value="ZF_RING_2"/>
    <property type="match status" value="1"/>
</dbReference>
<keyword evidence="1" id="KW-0479">Metal-binding</keyword>
<keyword evidence="2" id="KW-0472">Membrane</keyword>
<dbReference type="SMART" id="SM00184">
    <property type="entry name" value="RING"/>
    <property type="match status" value="1"/>
</dbReference>
<feature type="transmembrane region" description="Helical" evidence="2">
    <location>
        <begin position="37"/>
        <end position="62"/>
    </location>
</feature>
<feature type="domain" description="RING-type" evidence="3">
    <location>
        <begin position="146"/>
        <end position="188"/>
    </location>
</feature>
<dbReference type="Pfam" id="PF13639">
    <property type="entry name" value="zf-RING_2"/>
    <property type="match status" value="1"/>
</dbReference>
<dbReference type="PANTHER" id="PTHR46592:SF6">
    <property type="entry name" value="RING-H2 FINGER PROTEIN ATL67"/>
    <property type="match status" value="1"/>
</dbReference>
<dbReference type="CDD" id="cd16461">
    <property type="entry name" value="RING-H2_EL5-like"/>
    <property type="match status" value="1"/>
</dbReference>
<evidence type="ECO:0000259" key="3">
    <source>
        <dbReference type="PROSITE" id="PS50089"/>
    </source>
</evidence>
<sequence>MSTPPPPPLRPLPLSLSPPLAPTTKTSLAEKLGGVGLGYAIAIAFGFLVLLSTVLLASYICCRSAAARRRRRFDSQSGRHNPSNNPNETSIYLPRIIFVTEDENDDEVSSSENAVVGLDQAVINSYPKFHFSKINASFCAGNDPVCSICLCDYKESEMLRLLPDCKHYFHVTCIDAWLKLNASCPVCRNSPLPTPLSTPLSEVVPLSQYSGGRRRS</sequence>
<dbReference type="GeneID" id="140037112"/>